<feature type="region of interest" description="Disordered" evidence="6">
    <location>
        <begin position="1"/>
        <end position="344"/>
    </location>
</feature>
<keyword evidence="4" id="KW-0694">RNA-binding</keyword>
<dbReference type="Gene3D" id="1.25.10.10">
    <property type="entry name" value="Leucine-rich Repeat Variant"/>
    <property type="match status" value="1"/>
</dbReference>
<dbReference type="SMART" id="SM00025">
    <property type="entry name" value="Pumilio"/>
    <property type="match status" value="8"/>
</dbReference>
<feature type="repeat" description="Pumilio" evidence="5">
    <location>
        <begin position="493"/>
        <end position="528"/>
    </location>
</feature>
<gene>
    <name evidence="8" type="primary">PUM2</name>
    <name evidence="8" type="ORF">SPIL2461_LOCUS2524</name>
</gene>
<proteinExistence type="predicted"/>
<dbReference type="InterPro" id="IPR016024">
    <property type="entry name" value="ARM-type_fold"/>
</dbReference>
<dbReference type="EMBL" id="CAJNIZ010002804">
    <property type="protein sequence ID" value="CAE7214761.1"/>
    <property type="molecule type" value="Genomic_DNA"/>
</dbReference>
<feature type="repeat" description="Pumilio" evidence="5">
    <location>
        <begin position="529"/>
        <end position="564"/>
    </location>
</feature>
<evidence type="ECO:0000256" key="1">
    <source>
        <dbReference type="ARBA" id="ARBA00004496"/>
    </source>
</evidence>
<dbReference type="OrthoDB" id="668540at2759"/>
<comment type="caution">
    <text evidence="8">The sequence shown here is derived from an EMBL/GenBank/DDBJ whole genome shotgun (WGS) entry which is preliminary data.</text>
</comment>
<feature type="compositionally biased region" description="Low complexity" evidence="6">
    <location>
        <begin position="197"/>
        <end position="207"/>
    </location>
</feature>
<dbReference type="Pfam" id="PF00806">
    <property type="entry name" value="PUF"/>
    <property type="match status" value="8"/>
</dbReference>
<evidence type="ECO:0000313" key="9">
    <source>
        <dbReference type="Proteomes" id="UP000649617"/>
    </source>
</evidence>
<protein>
    <submittedName>
        <fullName evidence="8">PUM2 protein</fullName>
    </submittedName>
</protein>
<dbReference type="InterPro" id="IPR001313">
    <property type="entry name" value="Pumilio_RNA-bd_rpt"/>
</dbReference>
<dbReference type="CDD" id="cd07920">
    <property type="entry name" value="Pumilio"/>
    <property type="match status" value="1"/>
</dbReference>
<dbReference type="InterPro" id="IPR033133">
    <property type="entry name" value="PUM-HD"/>
</dbReference>
<keyword evidence="9" id="KW-1185">Reference proteome</keyword>
<accession>A0A812JSI5</accession>
<evidence type="ECO:0000256" key="2">
    <source>
        <dbReference type="ARBA" id="ARBA00022490"/>
    </source>
</evidence>
<dbReference type="GO" id="GO:0005737">
    <property type="term" value="C:cytoplasm"/>
    <property type="evidence" value="ECO:0007669"/>
    <property type="project" value="UniProtKB-SubCell"/>
</dbReference>
<evidence type="ECO:0000259" key="7">
    <source>
        <dbReference type="PROSITE" id="PS50303"/>
    </source>
</evidence>
<feature type="compositionally biased region" description="Basic and acidic residues" evidence="6">
    <location>
        <begin position="53"/>
        <end position="69"/>
    </location>
</feature>
<keyword evidence="2" id="KW-0963">Cytoplasm</keyword>
<dbReference type="PROSITE" id="PS50302">
    <property type="entry name" value="PUM"/>
    <property type="match status" value="8"/>
</dbReference>
<feature type="compositionally biased region" description="Pro residues" evidence="6">
    <location>
        <begin position="208"/>
        <end position="219"/>
    </location>
</feature>
<dbReference type="InterPro" id="IPR033712">
    <property type="entry name" value="Pumilio_RNA-bd"/>
</dbReference>
<dbReference type="FunFam" id="1.25.10.10:FF:000004">
    <property type="entry name" value="Pumilio homolog 1 isoform 2"/>
    <property type="match status" value="1"/>
</dbReference>
<dbReference type="PANTHER" id="PTHR12537">
    <property type="entry name" value="RNA BINDING PROTEIN PUMILIO-RELATED"/>
    <property type="match status" value="1"/>
</dbReference>
<reference evidence="8" key="1">
    <citation type="submission" date="2021-02" db="EMBL/GenBank/DDBJ databases">
        <authorList>
            <person name="Dougan E. K."/>
            <person name="Rhodes N."/>
            <person name="Thang M."/>
            <person name="Chan C."/>
        </authorList>
    </citation>
    <scope>NUCLEOTIDE SEQUENCE</scope>
</reference>
<dbReference type="AlphaFoldDB" id="A0A812JSI5"/>
<feature type="compositionally biased region" description="Polar residues" evidence="6">
    <location>
        <begin position="139"/>
        <end position="149"/>
    </location>
</feature>
<evidence type="ECO:0000313" key="8">
    <source>
        <dbReference type="EMBL" id="CAE7214761.1"/>
    </source>
</evidence>
<feature type="compositionally biased region" description="Low complexity" evidence="6">
    <location>
        <begin position="235"/>
        <end position="250"/>
    </location>
</feature>
<organism evidence="8 9">
    <name type="scientific">Symbiodinium pilosum</name>
    <name type="common">Dinoflagellate</name>
    <dbReference type="NCBI Taxonomy" id="2952"/>
    <lineage>
        <taxon>Eukaryota</taxon>
        <taxon>Sar</taxon>
        <taxon>Alveolata</taxon>
        <taxon>Dinophyceae</taxon>
        <taxon>Suessiales</taxon>
        <taxon>Symbiodiniaceae</taxon>
        <taxon>Symbiodinium</taxon>
    </lineage>
</organism>
<feature type="compositionally biased region" description="Basic and acidic residues" evidence="6">
    <location>
        <begin position="300"/>
        <end position="314"/>
    </location>
</feature>
<evidence type="ECO:0000256" key="4">
    <source>
        <dbReference type="ARBA" id="ARBA00022884"/>
    </source>
</evidence>
<dbReference type="SUPFAM" id="SSF48371">
    <property type="entry name" value="ARM repeat"/>
    <property type="match status" value="1"/>
</dbReference>
<feature type="repeat" description="Pumilio" evidence="5">
    <location>
        <begin position="565"/>
        <end position="600"/>
    </location>
</feature>
<dbReference type="PANTHER" id="PTHR12537:SF12">
    <property type="entry name" value="MATERNAL PROTEIN PUMILIO"/>
    <property type="match status" value="1"/>
</dbReference>
<dbReference type="PROSITE" id="PS50303">
    <property type="entry name" value="PUM_HD"/>
    <property type="match status" value="1"/>
</dbReference>
<feature type="domain" description="PUM-HD" evidence="7">
    <location>
        <begin position="398"/>
        <end position="743"/>
    </location>
</feature>
<comment type="subcellular location">
    <subcellularLocation>
        <location evidence="1">Cytoplasm</location>
    </subcellularLocation>
</comment>
<evidence type="ECO:0000256" key="3">
    <source>
        <dbReference type="ARBA" id="ARBA00022737"/>
    </source>
</evidence>
<dbReference type="InterPro" id="IPR011989">
    <property type="entry name" value="ARM-like"/>
</dbReference>
<feature type="compositionally biased region" description="Pro residues" evidence="6">
    <location>
        <begin position="284"/>
        <end position="297"/>
    </location>
</feature>
<evidence type="ECO:0000256" key="6">
    <source>
        <dbReference type="SAM" id="MobiDB-lite"/>
    </source>
</evidence>
<feature type="repeat" description="Pumilio" evidence="5">
    <location>
        <begin position="681"/>
        <end position="716"/>
    </location>
</feature>
<feature type="repeat" description="Pumilio" evidence="5">
    <location>
        <begin position="638"/>
        <end position="673"/>
    </location>
</feature>
<evidence type="ECO:0000256" key="5">
    <source>
        <dbReference type="PROSITE-ProRule" id="PRU00317"/>
    </source>
</evidence>
<feature type="repeat" description="Pumilio" evidence="5">
    <location>
        <begin position="464"/>
        <end position="492"/>
    </location>
</feature>
<keyword evidence="3" id="KW-0677">Repeat</keyword>
<feature type="repeat" description="Pumilio" evidence="5">
    <location>
        <begin position="421"/>
        <end position="460"/>
    </location>
</feature>
<feature type="compositionally biased region" description="Pro residues" evidence="6">
    <location>
        <begin position="251"/>
        <end position="264"/>
    </location>
</feature>
<feature type="repeat" description="Pumilio" evidence="5">
    <location>
        <begin position="601"/>
        <end position="637"/>
    </location>
</feature>
<dbReference type="GO" id="GO:0010608">
    <property type="term" value="P:post-transcriptional regulation of gene expression"/>
    <property type="evidence" value="ECO:0007669"/>
    <property type="project" value="TreeGrafter"/>
</dbReference>
<name>A0A812JSI5_SYMPI</name>
<feature type="compositionally biased region" description="Basic and acidic residues" evidence="6">
    <location>
        <begin position="265"/>
        <end position="276"/>
    </location>
</feature>
<sequence>MQLPTDGSYEGELASSILLEEGDAPSRPELPGLRNPLLEPCPPFFTSGLGGLDEGRGRAPYQRIEEPPHRTPTRTPSPVYQYGGGVIKSFGEADGIGLPPAKSAPAPLGTPQRIPEGSAPAPGPSGSSGGFSSYAPMQTLWQGLNQPPQYYNMLVGNPAAPGQPSAPARPSEPSSKSVTQVPQVPVDANMLSMMMMQAQQQQQQQPTQPQPPQQQPQPLQPQQSAPQPAAPGPGPNAFAPIAPLMPSGPSTSPPSAPPPAPPVPRKPERPERESKENVLSPSQALPPGPQPPRPQPVAPELKKAKGRRDKEPKHAPQPQQHEPGAIAPGSASLNRASDKGGTACASISKSASHVDLPGPEAVKAIDEGGVRDTLRQLNEQSFDLLKGVPGDDRAASKLRPQATSPLIEHLKARERLVDLAELAGHISEIAQDQYGSRLIQQKLEVANEEQKQLAFKQVLQKMSQLTTDVFGNYVIQKFFEYGTSEQRRILAEQLVGQVLKLSLQMYGCRVVQKALDSVPIEQQVLLIGELKGHVIKCIEDQHGNHVIQKCIERLPTDRIGFIVDSFAGQAARMAKHCYGCRVIQRLIEYCASAQISALLDEVLGCCMELATDQYGNYVVQHVMEHSSRPGDRQQVMTIVRKNILSLSCHKYASNVIEKALQCATPEERSHLVEAITGQQSDPHPPLLVMMRDRFGNYIVQRVIALAQSPQRDLLFWKLREHMPVLKKSNTYGKHIISALERAQTSPKD</sequence>
<dbReference type="GO" id="GO:0003729">
    <property type="term" value="F:mRNA binding"/>
    <property type="evidence" value="ECO:0007669"/>
    <property type="project" value="TreeGrafter"/>
</dbReference>
<dbReference type="Proteomes" id="UP000649617">
    <property type="component" value="Unassembled WGS sequence"/>
</dbReference>
<feature type="compositionally biased region" description="Low complexity" evidence="6">
    <location>
        <begin position="165"/>
        <end position="177"/>
    </location>
</feature>